<dbReference type="Proteomes" id="UP000636891">
    <property type="component" value="Unassembled WGS sequence"/>
</dbReference>
<keyword evidence="9" id="KW-1185">Reference proteome</keyword>
<dbReference type="SMART" id="SM01133">
    <property type="entry name" value="DeoC"/>
    <property type="match status" value="1"/>
</dbReference>
<comment type="pathway">
    <text evidence="1">Carbohydrate degradation; 2-deoxy-D-ribose 1-phosphate degradation; D-glyceraldehyde 3-phosphate and acetaldehyde from 2-deoxy-alpha-D-ribose 1-phosphate: step 2/2.</text>
</comment>
<sequence>MEYSNNLKKFGAGLPAGQVDKIVAGIRPLAEKNRNTEVYKRCFGFIDLTSLNSTDSHERIERFVTKAVEFPNRFSGIPGVASVCIYPAFVETAGLVISDSKMTITSVTGGFPASQTYLEVKMLETAMAVENGADEIDVVISIGEFLNGEYDLMGNEIETLRKEIGDEITLKVILESGILAEPELIHRAAVIAMLAGADFIKTSTGKASVAATPEAAVVMCEAIRLFAAQTGRKVGFKAAGGISTPEDAALYYTIVQEILGEEWLTPERFRIGASSLANNLLSAIEGNPVHYF</sequence>
<proteinExistence type="inferred from homology"/>
<reference evidence="8 9" key="1">
    <citation type="submission" date="2020-08" db="EMBL/GenBank/DDBJ databases">
        <title>Genome public.</title>
        <authorList>
            <person name="Liu C."/>
            <person name="Sun Q."/>
        </authorList>
    </citation>
    <scope>NUCLEOTIDE SEQUENCE [LARGE SCALE GENOMIC DNA]</scope>
    <source>
        <strain evidence="8 9">New-7</strain>
    </source>
</reference>
<organism evidence="8 9">
    <name type="scientific">Alistipes hominis</name>
    <dbReference type="NCBI Taxonomy" id="2763015"/>
    <lineage>
        <taxon>Bacteria</taxon>
        <taxon>Pseudomonadati</taxon>
        <taxon>Bacteroidota</taxon>
        <taxon>Bacteroidia</taxon>
        <taxon>Bacteroidales</taxon>
        <taxon>Rikenellaceae</taxon>
        <taxon>Alistipes</taxon>
    </lineage>
</organism>
<comment type="catalytic activity">
    <reaction evidence="6">
        <text>2-deoxy-D-ribose 5-phosphate = D-glyceraldehyde 3-phosphate + acetaldehyde</text>
        <dbReference type="Rhea" id="RHEA:12821"/>
        <dbReference type="ChEBI" id="CHEBI:15343"/>
        <dbReference type="ChEBI" id="CHEBI:59776"/>
        <dbReference type="ChEBI" id="CHEBI:62877"/>
        <dbReference type="EC" id="4.1.2.4"/>
    </reaction>
</comment>
<keyword evidence="5" id="KW-0704">Schiff base</keyword>
<evidence type="ECO:0000256" key="7">
    <source>
        <dbReference type="NCBIfam" id="TIGR00126"/>
    </source>
</evidence>
<dbReference type="PANTHER" id="PTHR10889">
    <property type="entry name" value="DEOXYRIBOSE-PHOSPHATE ALDOLASE"/>
    <property type="match status" value="1"/>
</dbReference>
<dbReference type="InterPro" id="IPR002915">
    <property type="entry name" value="DeoC/FbaB/LacD_aldolase"/>
</dbReference>
<protein>
    <recommendedName>
        <fullName evidence="3 7">Deoxyribose-phosphate aldolase</fullName>
        <ecNumber evidence="3 7">4.1.2.4</ecNumber>
    </recommendedName>
</protein>
<evidence type="ECO:0000256" key="3">
    <source>
        <dbReference type="ARBA" id="ARBA00012515"/>
    </source>
</evidence>
<dbReference type="GO" id="GO:0004139">
    <property type="term" value="F:deoxyribose-phosphate aldolase activity"/>
    <property type="evidence" value="ECO:0007669"/>
    <property type="project" value="UniProtKB-EC"/>
</dbReference>
<dbReference type="InterPro" id="IPR011343">
    <property type="entry name" value="DeoC"/>
</dbReference>
<comment type="similarity">
    <text evidence="2">Belongs to the DeoC/FbaB aldolase family. DeoC type 2 subfamily.</text>
</comment>
<evidence type="ECO:0000256" key="5">
    <source>
        <dbReference type="ARBA" id="ARBA00023270"/>
    </source>
</evidence>
<dbReference type="PIRSF" id="PIRSF001357">
    <property type="entry name" value="DeoC"/>
    <property type="match status" value="1"/>
</dbReference>
<dbReference type="InterPro" id="IPR013785">
    <property type="entry name" value="Aldolase_TIM"/>
</dbReference>
<keyword evidence="4 8" id="KW-0456">Lyase</keyword>
<evidence type="ECO:0000313" key="9">
    <source>
        <dbReference type="Proteomes" id="UP000636891"/>
    </source>
</evidence>
<evidence type="ECO:0000313" key="8">
    <source>
        <dbReference type="EMBL" id="MBC5616303.1"/>
    </source>
</evidence>
<dbReference type="Gene3D" id="3.20.20.70">
    <property type="entry name" value="Aldolase class I"/>
    <property type="match status" value="1"/>
</dbReference>
<dbReference type="EC" id="4.1.2.4" evidence="3 7"/>
<dbReference type="SUPFAM" id="SSF51569">
    <property type="entry name" value="Aldolase"/>
    <property type="match status" value="1"/>
</dbReference>
<evidence type="ECO:0000256" key="2">
    <source>
        <dbReference type="ARBA" id="ARBA00009473"/>
    </source>
</evidence>
<evidence type="ECO:0000256" key="4">
    <source>
        <dbReference type="ARBA" id="ARBA00023239"/>
    </source>
</evidence>
<accession>A0ABR7CKX1</accession>
<comment type="caution">
    <text evidence="8">The sequence shown here is derived from an EMBL/GenBank/DDBJ whole genome shotgun (WGS) entry which is preliminary data.</text>
</comment>
<name>A0ABR7CKX1_9BACT</name>
<dbReference type="PANTHER" id="PTHR10889:SF3">
    <property type="entry name" value="DEOXYRIBOSE-PHOSPHATE ALDOLASE"/>
    <property type="match status" value="1"/>
</dbReference>
<dbReference type="RefSeq" id="WP_118457111.1">
    <property type="nucleotide sequence ID" value="NZ_JACOOK010000002.1"/>
</dbReference>
<gene>
    <name evidence="8" type="primary">deoC</name>
    <name evidence="8" type="ORF">H8S08_04615</name>
</gene>
<dbReference type="CDD" id="cd00959">
    <property type="entry name" value="DeoC"/>
    <property type="match status" value="1"/>
</dbReference>
<evidence type="ECO:0000256" key="6">
    <source>
        <dbReference type="ARBA" id="ARBA00048791"/>
    </source>
</evidence>
<dbReference type="Pfam" id="PF01791">
    <property type="entry name" value="DeoC"/>
    <property type="match status" value="1"/>
</dbReference>
<dbReference type="NCBIfam" id="TIGR00126">
    <property type="entry name" value="deoC"/>
    <property type="match status" value="1"/>
</dbReference>
<dbReference type="EMBL" id="JACOOK010000002">
    <property type="protein sequence ID" value="MBC5616303.1"/>
    <property type="molecule type" value="Genomic_DNA"/>
</dbReference>
<evidence type="ECO:0000256" key="1">
    <source>
        <dbReference type="ARBA" id="ARBA00004816"/>
    </source>
</evidence>